<name>A0A917IXR9_9MICC</name>
<evidence type="ECO:0000313" key="2">
    <source>
        <dbReference type="EMBL" id="GGH66477.1"/>
    </source>
</evidence>
<dbReference type="AlphaFoldDB" id="A0A917IXR9"/>
<dbReference type="InterPro" id="IPR002109">
    <property type="entry name" value="Glutaredoxin"/>
</dbReference>
<dbReference type="Pfam" id="PF00462">
    <property type="entry name" value="Glutaredoxin"/>
    <property type="match status" value="1"/>
</dbReference>
<feature type="domain" description="Glutaredoxin" evidence="1">
    <location>
        <begin position="20"/>
        <end position="78"/>
    </location>
</feature>
<keyword evidence="3" id="KW-1185">Reference proteome</keyword>
<dbReference type="PROSITE" id="PS51354">
    <property type="entry name" value="GLUTAREDOXIN_2"/>
    <property type="match status" value="1"/>
</dbReference>
<comment type="caution">
    <text evidence="2">The sequence shown here is derived from an EMBL/GenBank/DDBJ whole genome shotgun (WGS) entry which is preliminary data.</text>
</comment>
<dbReference type="EMBL" id="BMDC01000004">
    <property type="protein sequence ID" value="GGH66477.1"/>
    <property type="molecule type" value="Genomic_DNA"/>
</dbReference>
<gene>
    <name evidence="2" type="ORF">GCM10007359_20680</name>
</gene>
<proteinExistence type="predicted"/>
<reference evidence="2 3" key="1">
    <citation type="journal article" date="2014" name="Int. J. Syst. Evol. Microbiol.">
        <title>Complete genome sequence of Corynebacterium casei LMG S-19264T (=DSM 44701T), isolated from a smear-ripened cheese.</title>
        <authorList>
            <consortium name="US DOE Joint Genome Institute (JGI-PGF)"/>
            <person name="Walter F."/>
            <person name="Albersmeier A."/>
            <person name="Kalinowski J."/>
            <person name="Ruckert C."/>
        </authorList>
    </citation>
    <scope>NUCLEOTIDE SEQUENCE [LARGE SCALE GENOMIC DNA]</scope>
    <source>
        <strain evidence="2 3">CCM 8669</strain>
    </source>
</reference>
<dbReference type="Proteomes" id="UP000600171">
    <property type="component" value="Unassembled WGS sequence"/>
</dbReference>
<dbReference type="RefSeq" id="WP_188360295.1">
    <property type="nucleotide sequence ID" value="NZ_BMDC01000004.1"/>
</dbReference>
<evidence type="ECO:0000259" key="1">
    <source>
        <dbReference type="Pfam" id="PF00462"/>
    </source>
</evidence>
<dbReference type="SUPFAM" id="SSF52833">
    <property type="entry name" value="Thioredoxin-like"/>
    <property type="match status" value="1"/>
</dbReference>
<protein>
    <submittedName>
        <fullName evidence="2">Glutaredoxin</fullName>
    </submittedName>
</protein>
<dbReference type="Gene3D" id="3.40.30.10">
    <property type="entry name" value="Glutaredoxin"/>
    <property type="match status" value="1"/>
</dbReference>
<organism evidence="2 3">
    <name type="scientific">Rothia aerolata</name>
    <dbReference type="NCBI Taxonomy" id="1812262"/>
    <lineage>
        <taxon>Bacteria</taxon>
        <taxon>Bacillati</taxon>
        <taxon>Actinomycetota</taxon>
        <taxon>Actinomycetes</taxon>
        <taxon>Micrococcales</taxon>
        <taxon>Micrococcaceae</taxon>
        <taxon>Rothia</taxon>
    </lineage>
</organism>
<dbReference type="InterPro" id="IPR036249">
    <property type="entry name" value="Thioredoxin-like_sf"/>
</dbReference>
<sequence length="100" mass="10724">MNRAQSTHAEAQKVIEEGGVVIYWRPGCPFCKALDEGLGEIGDQATWVNVWEDAEASEFVKSVNDGNEVVPTVTTKEKSFVASSSKAPKIVALAIEKASA</sequence>
<evidence type="ECO:0000313" key="3">
    <source>
        <dbReference type="Proteomes" id="UP000600171"/>
    </source>
</evidence>
<accession>A0A917IXR9</accession>